<feature type="coiled-coil region" evidence="1">
    <location>
        <begin position="28"/>
        <end position="149"/>
    </location>
</feature>
<feature type="coiled-coil region" evidence="1">
    <location>
        <begin position="176"/>
        <end position="302"/>
    </location>
</feature>
<keyword evidence="1" id="KW-0175">Coiled coil</keyword>
<evidence type="ECO:0008006" key="5">
    <source>
        <dbReference type="Google" id="ProtNLM"/>
    </source>
</evidence>
<keyword evidence="2" id="KW-1133">Transmembrane helix</keyword>
<comment type="caution">
    <text evidence="3">The sequence shown here is derived from an EMBL/GenBank/DDBJ whole genome shotgun (WGS) entry which is preliminary data.</text>
</comment>
<dbReference type="RefSeq" id="WP_353874300.1">
    <property type="nucleotide sequence ID" value="NZ_JBEVCJ010000005.1"/>
</dbReference>
<name>A0ABV2BS00_9GAMM</name>
<gene>
    <name evidence="3" type="ORF">ABVT43_06210</name>
</gene>
<keyword evidence="2" id="KW-0812">Transmembrane</keyword>
<protein>
    <recommendedName>
        <fullName evidence="5">Chromosome partitioning protein ParA</fullName>
    </recommendedName>
</protein>
<evidence type="ECO:0000313" key="3">
    <source>
        <dbReference type="EMBL" id="MET1254709.1"/>
    </source>
</evidence>
<organism evidence="3 4">
    <name type="scientific">Aliikangiella maris</name>
    <dbReference type="NCBI Taxonomy" id="3162458"/>
    <lineage>
        <taxon>Bacteria</taxon>
        <taxon>Pseudomonadati</taxon>
        <taxon>Pseudomonadota</taxon>
        <taxon>Gammaproteobacteria</taxon>
        <taxon>Oceanospirillales</taxon>
        <taxon>Pleioneaceae</taxon>
        <taxon>Aliikangiella</taxon>
    </lineage>
</organism>
<keyword evidence="2" id="KW-0472">Membrane</keyword>
<evidence type="ECO:0000313" key="4">
    <source>
        <dbReference type="Proteomes" id="UP001548189"/>
    </source>
</evidence>
<sequence length="444" mass="51516">MSLSSLFIFAEIFLVLLIVAGFIFYYLNNLNNELLEQLKKQKAKLKDEKKHAKGLRITIQQQLEQIKALESQLAALSVEDSDDSVLETELEEKVQQLSAQVDKLKSQLDSKSKIIESLNQSIEQTKAQANLAEQKIQKLENELADPSKDIAEDFENLYYELRNAIAYNMTGGEMVLERLQEHLDETGNEIEGAKLRELKERYSSLGEMVGVVGEIELFNEDDEQQKKDEKKVIDNAQQIVKNVSETLQEAQDLEDQWAKYENSSEKEISDLRRELAETNLMNKKLRDDLDNVNDQLMRFVAKARLFQAQKEQMKASKATQNQMHRNYMSLSADYKALSRKFKTLQARNNILTNQLAKHSDDKESIEKLNELRSLLENKEEQMDRLELEKQMLEQQFMLISKESDENFNANRALERLKSEHALLEQQFIEVLNELESNEAVDQQE</sequence>
<proteinExistence type="predicted"/>
<feature type="coiled-coil region" evidence="1">
    <location>
        <begin position="334"/>
        <end position="433"/>
    </location>
</feature>
<dbReference type="Proteomes" id="UP001548189">
    <property type="component" value="Unassembled WGS sequence"/>
</dbReference>
<keyword evidence="4" id="KW-1185">Reference proteome</keyword>
<evidence type="ECO:0000256" key="1">
    <source>
        <dbReference type="SAM" id="Coils"/>
    </source>
</evidence>
<feature type="transmembrane region" description="Helical" evidence="2">
    <location>
        <begin position="6"/>
        <end position="27"/>
    </location>
</feature>
<evidence type="ECO:0000256" key="2">
    <source>
        <dbReference type="SAM" id="Phobius"/>
    </source>
</evidence>
<accession>A0ABV2BS00</accession>
<dbReference type="EMBL" id="JBEVCJ010000005">
    <property type="protein sequence ID" value="MET1254709.1"/>
    <property type="molecule type" value="Genomic_DNA"/>
</dbReference>
<reference evidence="3 4" key="1">
    <citation type="submission" date="2024-06" db="EMBL/GenBank/DDBJ databases">
        <authorList>
            <person name="Li F."/>
        </authorList>
    </citation>
    <scope>NUCLEOTIDE SEQUENCE [LARGE SCALE GENOMIC DNA]</scope>
    <source>
        <strain evidence="3 4">GXAS 311</strain>
    </source>
</reference>